<reference evidence="1 2" key="1">
    <citation type="submission" date="2016-05" db="EMBL/GenBank/DDBJ databases">
        <title>Comparative analysis of secretome profiles of manganese(II)-oxidizing ascomycete fungi.</title>
        <authorList>
            <consortium name="DOE Joint Genome Institute"/>
            <person name="Zeiner C.A."/>
            <person name="Purvine S.O."/>
            <person name="Zink E.M."/>
            <person name="Wu S."/>
            <person name="Pasa-Tolic L."/>
            <person name="Chaput D.L."/>
            <person name="Haridas S."/>
            <person name="Grigoriev I.V."/>
            <person name="Santelli C.M."/>
            <person name="Hansel C.M."/>
        </authorList>
    </citation>
    <scope>NUCLEOTIDE SEQUENCE [LARGE SCALE GENOMIC DNA]</scope>
    <source>
        <strain evidence="1 2">SRC1lrK2f</strain>
    </source>
</reference>
<proteinExistence type="predicted"/>
<dbReference type="GeneID" id="29118010"/>
<name>A0A177D2K0_ALTAL</name>
<dbReference type="RefSeq" id="XP_018379102.1">
    <property type="nucleotide sequence ID" value="XM_018532416.1"/>
</dbReference>
<dbReference type="OMA" id="PWEILVY"/>
<organism evidence="1 2">
    <name type="scientific">Alternaria alternata</name>
    <name type="common">Alternaria rot fungus</name>
    <name type="synonym">Torula alternata</name>
    <dbReference type="NCBI Taxonomy" id="5599"/>
    <lineage>
        <taxon>Eukaryota</taxon>
        <taxon>Fungi</taxon>
        <taxon>Dikarya</taxon>
        <taxon>Ascomycota</taxon>
        <taxon>Pezizomycotina</taxon>
        <taxon>Dothideomycetes</taxon>
        <taxon>Pleosporomycetidae</taxon>
        <taxon>Pleosporales</taxon>
        <taxon>Pleosporineae</taxon>
        <taxon>Pleosporaceae</taxon>
        <taxon>Alternaria</taxon>
        <taxon>Alternaria sect. Alternaria</taxon>
        <taxon>Alternaria alternata complex</taxon>
    </lineage>
</organism>
<dbReference type="KEGG" id="aalt:CC77DRAFT_599048"/>
<protein>
    <submittedName>
        <fullName evidence="1">Uncharacterized protein</fullName>
    </submittedName>
</protein>
<sequence length="252" mass="29201">MSRIACAWADLGEDAAGANQWYEGTHVPAALAKINSTARTAEQVEDNTFAEVAAIEGSLMTIYDLPKHQSAQELDAQLCPALDRLPKEAIIETRVYNEYANWYGEEWRGDSRDIQMWMIVLWQPDSEIHDEFLAWFKDEFAPGMLKNPELLRTRIFKLEHVSRIQDQKHKQVDKASRYQYMTFWEFNTEELPWEILVYLGSSEGWRYYVEGGRLSWQMGQFLVSNLYPDIEDAEYSAVKGARIIVTLVTQES</sequence>
<dbReference type="AlphaFoldDB" id="A0A177D2K0"/>
<accession>A0A177D2K0</accession>
<evidence type="ECO:0000313" key="1">
    <source>
        <dbReference type="EMBL" id="OAG13681.1"/>
    </source>
</evidence>
<dbReference type="Proteomes" id="UP000077248">
    <property type="component" value="Unassembled WGS sequence"/>
</dbReference>
<dbReference type="EMBL" id="KV441507">
    <property type="protein sequence ID" value="OAG13681.1"/>
    <property type="molecule type" value="Genomic_DNA"/>
</dbReference>
<evidence type="ECO:0000313" key="2">
    <source>
        <dbReference type="Proteomes" id="UP000077248"/>
    </source>
</evidence>
<keyword evidence="2" id="KW-1185">Reference proteome</keyword>
<gene>
    <name evidence="1" type="ORF">CC77DRAFT_599048</name>
</gene>
<dbReference type="VEuPathDB" id="FungiDB:CC77DRAFT_599048"/>